<proteinExistence type="predicted"/>
<dbReference type="WBParaSite" id="SMTH1_26990.1">
    <property type="protein sequence ID" value="SMTH1_26990.1"/>
    <property type="gene ID" value="SMTH1_26990"/>
</dbReference>
<accession>A0AA85B4I6</accession>
<keyword evidence="1" id="KW-0472">Membrane</keyword>
<sequence>MHNLQISTHGNKSRICRLWRHYRVLLWKDYLLRRRGFWLIVAESLFVLIFVVAIAIIRRRHAVDTKPSCYFQSQSMSSMGLLNYIQSLVCNFNYTCNEENPQSFVTLNGVAPMIYFLDNLTHVAEDPLFNKWLSEPATFGTEQFIDWISLGLKLTRLQNSANNLRIWINDYLTVFKNSSSIQSLEYMSQLICGSPANENDLGRFFIELNQMNMEQDNSKSSNNIPIIDHLISQFNDLFDISTLEKMLPEKSLPNLNLCPIIKHLLNSKPFFITMGRLRYFLFGNIAYYPSNQFTDEIIHNMGIYTRILRNIRQLIHLYFNELRPWLFNIHFIINNNNNQINLIQIKNQLKYCKDNKFGIIPNEIQKLCHYFYNYFIQQNYHNNQLNWKLLLNIIDFFMNLFNDLLTNCLQIDKKFIPFNNYNQFIII</sequence>
<keyword evidence="1" id="KW-0812">Transmembrane</keyword>
<organism evidence="2 3">
    <name type="scientific">Schistosoma mattheei</name>
    <dbReference type="NCBI Taxonomy" id="31246"/>
    <lineage>
        <taxon>Eukaryota</taxon>
        <taxon>Metazoa</taxon>
        <taxon>Spiralia</taxon>
        <taxon>Lophotrochozoa</taxon>
        <taxon>Platyhelminthes</taxon>
        <taxon>Trematoda</taxon>
        <taxon>Digenea</taxon>
        <taxon>Strigeidida</taxon>
        <taxon>Schistosomatoidea</taxon>
        <taxon>Schistosomatidae</taxon>
        <taxon>Schistosoma</taxon>
    </lineage>
</organism>
<evidence type="ECO:0000256" key="1">
    <source>
        <dbReference type="SAM" id="Phobius"/>
    </source>
</evidence>
<evidence type="ECO:0000313" key="2">
    <source>
        <dbReference type="Proteomes" id="UP000050791"/>
    </source>
</evidence>
<feature type="transmembrane region" description="Helical" evidence="1">
    <location>
        <begin position="36"/>
        <end position="57"/>
    </location>
</feature>
<name>A0AA85B4I6_9TREM</name>
<dbReference type="Proteomes" id="UP000050791">
    <property type="component" value="Unassembled WGS sequence"/>
</dbReference>
<reference evidence="3" key="1">
    <citation type="submission" date="2023-11" db="UniProtKB">
        <authorList>
            <consortium name="WormBaseParasite"/>
        </authorList>
    </citation>
    <scope>IDENTIFICATION</scope>
</reference>
<dbReference type="AlphaFoldDB" id="A0AA85B4I6"/>
<protein>
    <submittedName>
        <fullName evidence="3">Uncharacterized protein</fullName>
    </submittedName>
</protein>
<keyword evidence="1" id="KW-1133">Transmembrane helix</keyword>
<evidence type="ECO:0000313" key="3">
    <source>
        <dbReference type="WBParaSite" id="SMTH1_26990.1"/>
    </source>
</evidence>